<gene>
    <name evidence="12" type="ORF">Agub_g5950</name>
</gene>
<comment type="subcellular location">
    <subcellularLocation>
        <location evidence="1">Membrane</location>
    </subcellularLocation>
</comment>
<dbReference type="PROSITE" id="PS51704">
    <property type="entry name" value="GP_PDE"/>
    <property type="match status" value="1"/>
</dbReference>
<evidence type="ECO:0000256" key="3">
    <source>
        <dbReference type="ARBA" id="ARBA00012247"/>
    </source>
</evidence>
<dbReference type="Gene3D" id="3.20.20.190">
    <property type="entry name" value="Phosphatidylinositol (PI) phosphodiesterase"/>
    <property type="match status" value="1"/>
</dbReference>
<keyword evidence="9" id="KW-0472">Membrane</keyword>
<evidence type="ECO:0000256" key="1">
    <source>
        <dbReference type="ARBA" id="ARBA00004370"/>
    </source>
</evidence>
<reference evidence="12 13" key="1">
    <citation type="journal article" date="2021" name="Sci. Rep.">
        <title>Genome sequencing of the multicellular alga Astrephomene provides insights into convergent evolution of germ-soma differentiation.</title>
        <authorList>
            <person name="Yamashita S."/>
            <person name="Yamamoto K."/>
            <person name="Matsuzaki R."/>
            <person name="Suzuki S."/>
            <person name="Yamaguchi H."/>
            <person name="Hirooka S."/>
            <person name="Minakuchi Y."/>
            <person name="Miyagishima S."/>
            <person name="Kawachi M."/>
            <person name="Toyoda A."/>
            <person name="Nozaki H."/>
        </authorList>
    </citation>
    <scope>NUCLEOTIDE SEQUENCE [LARGE SCALE GENOMIC DNA]</scope>
    <source>
        <strain evidence="12 13">NIES-4017</strain>
    </source>
</reference>
<evidence type="ECO:0000313" key="12">
    <source>
        <dbReference type="EMBL" id="GFR44660.1"/>
    </source>
</evidence>
<feature type="non-terminal residue" evidence="12">
    <location>
        <position position="1"/>
    </location>
</feature>
<dbReference type="InterPro" id="IPR017946">
    <property type="entry name" value="PLC-like_Pdiesterase_TIM-brl"/>
</dbReference>
<evidence type="ECO:0000256" key="7">
    <source>
        <dbReference type="ARBA" id="ARBA00022989"/>
    </source>
</evidence>
<dbReference type="GO" id="GO:0008889">
    <property type="term" value="F:glycerophosphodiester phosphodiesterase activity"/>
    <property type="evidence" value="ECO:0007669"/>
    <property type="project" value="UniProtKB-EC"/>
</dbReference>
<dbReference type="GO" id="GO:0046475">
    <property type="term" value="P:glycerophospholipid catabolic process"/>
    <property type="evidence" value="ECO:0007669"/>
    <property type="project" value="TreeGrafter"/>
</dbReference>
<evidence type="ECO:0000256" key="9">
    <source>
        <dbReference type="ARBA" id="ARBA00023136"/>
    </source>
</evidence>
<sequence length="386" mass="41060">SESDFNAKYRMTSILAGLAYRYLAWSAPSRCPFPSANGQLPKQTPPISFPIYVYSHRGGNLETNAAGHRFVENTLPAFRNSVALGVDLLELDVQLTRDGQAAVFHDRELGRLCGPGFKGKRIADFSYKDLPRLGCAHSSQGSLKPLVHQHNSDEDDLRIPLLREVFEAHPSIPIQIDLKVPSQQLVNVVNDLVREYRRERLVLWGSFIHTTSNALYAANPSIPLFTSAPRAFLLLAAHSAGRLKDVHIYESAMIIPWRFGYASEGAWWRPSLLLPDFFRELHSRGVSVVLFGGINDEATFEACTAAGAAALCTDHPSRLLRWMAAAARGAPGAAAAGGGGAAAGGAATIPTAAEAPGAVATPLAGTVLPTAVPVAAGGAAAATHAG</sequence>
<feature type="domain" description="GP-PDE" evidence="11">
    <location>
        <begin position="51"/>
        <end position="323"/>
    </location>
</feature>
<dbReference type="PANTHER" id="PTHR42758:SF2">
    <property type="entry name" value="PHOSPHATIDYLGLYCEROL PHOSPHOLIPASE C"/>
    <property type="match status" value="1"/>
</dbReference>
<keyword evidence="6" id="KW-0378">Hydrolase</keyword>
<evidence type="ECO:0000256" key="10">
    <source>
        <dbReference type="ARBA" id="ARBA00047512"/>
    </source>
</evidence>
<organism evidence="12 13">
    <name type="scientific">Astrephomene gubernaculifera</name>
    <dbReference type="NCBI Taxonomy" id="47775"/>
    <lineage>
        <taxon>Eukaryota</taxon>
        <taxon>Viridiplantae</taxon>
        <taxon>Chlorophyta</taxon>
        <taxon>core chlorophytes</taxon>
        <taxon>Chlorophyceae</taxon>
        <taxon>CS clade</taxon>
        <taxon>Chlamydomonadales</taxon>
        <taxon>Astrephomenaceae</taxon>
        <taxon>Astrephomene</taxon>
    </lineage>
</organism>
<dbReference type="SUPFAM" id="SSF51695">
    <property type="entry name" value="PLC-like phosphodiesterases"/>
    <property type="match status" value="1"/>
</dbReference>
<dbReference type="PANTHER" id="PTHR42758">
    <property type="entry name" value="PHOSPHATIDYLGLYCEROL PHOSPHOLIPASE C"/>
    <property type="match status" value="1"/>
</dbReference>
<dbReference type="InterPro" id="IPR030395">
    <property type="entry name" value="GP_PDE_dom"/>
</dbReference>
<protein>
    <recommendedName>
        <fullName evidence="3">glycerophosphodiester phosphodiesterase</fullName>
        <ecNumber evidence="3">3.1.4.46</ecNumber>
    </recommendedName>
</protein>
<keyword evidence="5" id="KW-0319">Glycerol metabolism</keyword>
<dbReference type="GO" id="GO:0016020">
    <property type="term" value="C:membrane"/>
    <property type="evidence" value="ECO:0007669"/>
    <property type="project" value="UniProtKB-SubCell"/>
</dbReference>
<dbReference type="EMBL" id="BMAR01000008">
    <property type="protein sequence ID" value="GFR44660.1"/>
    <property type="molecule type" value="Genomic_DNA"/>
</dbReference>
<evidence type="ECO:0000256" key="5">
    <source>
        <dbReference type="ARBA" id="ARBA00022798"/>
    </source>
</evidence>
<evidence type="ECO:0000256" key="4">
    <source>
        <dbReference type="ARBA" id="ARBA00022692"/>
    </source>
</evidence>
<accession>A0AAD3HLE9</accession>
<keyword evidence="8" id="KW-0443">Lipid metabolism</keyword>
<keyword evidence="4" id="KW-0812">Transmembrane</keyword>
<evidence type="ECO:0000313" key="13">
    <source>
        <dbReference type="Proteomes" id="UP001054857"/>
    </source>
</evidence>
<dbReference type="GO" id="GO:0006071">
    <property type="term" value="P:glycerol metabolic process"/>
    <property type="evidence" value="ECO:0007669"/>
    <property type="project" value="UniProtKB-KW"/>
</dbReference>
<dbReference type="Pfam" id="PF03009">
    <property type="entry name" value="GDPD"/>
    <property type="match status" value="1"/>
</dbReference>
<keyword evidence="13" id="KW-1185">Reference proteome</keyword>
<dbReference type="InterPro" id="IPR052271">
    <property type="entry name" value="GDPD-Related"/>
</dbReference>
<keyword evidence="7" id="KW-1133">Transmembrane helix</keyword>
<evidence type="ECO:0000256" key="6">
    <source>
        <dbReference type="ARBA" id="ARBA00022801"/>
    </source>
</evidence>
<dbReference type="EC" id="3.1.4.46" evidence="3"/>
<dbReference type="Proteomes" id="UP001054857">
    <property type="component" value="Unassembled WGS sequence"/>
</dbReference>
<dbReference type="AlphaFoldDB" id="A0AAD3HLE9"/>
<proteinExistence type="inferred from homology"/>
<comment type="caution">
    <text evidence="12">The sequence shown here is derived from an EMBL/GenBank/DDBJ whole genome shotgun (WGS) entry which is preliminary data.</text>
</comment>
<evidence type="ECO:0000256" key="8">
    <source>
        <dbReference type="ARBA" id="ARBA00023098"/>
    </source>
</evidence>
<evidence type="ECO:0000259" key="11">
    <source>
        <dbReference type="PROSITE" id="PS51704"/>
    </source>
</evidence>
<dbReference type="GO" id="GO:0005737">
    <property type="term" value="C:cytoplasm"/>
    <property type="evidence" value="ECO:0007669"/>
    <property type="project" value="UniProtKB-ARBA"/>
</dbReference>
<evidence type="ECO:0000256" key="2">
    <source>
        <dbReference type="ARBA" id="ARBA00007277"/>
    </source>
</evidence>
<comment type="catalytic activity">
    <reaction evidence="10">
        <text>a sn-glycero-3-phosphodiester + H2O = an alcohol + sn-glycerol 3-phosphate + H(+)</text>
        <dbReference type="Rhea" id="RHEA:12969"/>
        <dbReference type="ChEBI" id="CHEBI:15377"/>
        <dbReference type="ChEBI" id="CHEBI:15378"/>
        <dbReference type="ChEBI" id="CHEBI:30879"/>
        <dbReference type="ChEBI" id="CHEBI:57597"/>
        <dbReference type="ChEBI" id="CHEBI:83408"/>
        <dbReference type="EC" id="3.1.4.46"/>
    </reaction>
</comment>
<comment type="similarity">
    <text evidence="2">Belongs to the glycerophosphoryl diester phosphodiesterase family.</text>
</comment>
<feature type="non-terminal residue" evidence="12">
    <location>
        <position position="386"/>
    </location>
</feature>
<name>A0AAD3HLE9_9CHLO</name>